<feature type="region of interest" description="Disordered" evidence="1">
    <location>
        <begin position="89"/>
        <end position="255"/>
    </location>
</feature>
<evidence type="ECO:0000256" key="1">
    <source>
        <dbReference type="SAM" id="MobiDB-lite"/>
    </source>
</evidence>
<feature type="compositionally biased region" description="Basic and acidic residues" evidence="1">
    <location>
        <begin position="153"/>
        <end position="164"/>
    </location>
</feature>
<keyword evidence="2" id="KW-1185">Reference proteome</keyword>
<feature type="compositionally biased region" description="Polar residues" evidence="1">
    <location>
        <begin position="165"/>
        <end position="181"/>
    </location>
</feature>
<reference evidence="3" key="1">
    <citation type="submission" date="2025-08" db="UniProtKB">
        <authorList>
            <consortium name="RefSeq"/>
        </authorList>
    </citation>
    <scope>IDENTIFICATION</scope>
    <source>
        <strain evidence="3">11010-0011.00</strain>
        <tissue evidence="3">Whole body</tissue>
    </source>
</reference>
<protein>
    <submittedName>
        <fullName evidence="3">Serine/arginine repetitive matrix protein 2-like isoform X1</fullName>
    </submittedName>
</protein>
<gene>
    <name evidence="3" type="primary">LOC115621371</name>
</gene>
<feature type="region of interest" description="Disordered" evidence="1">
    <location>
        <begin position="338"/>
        <end position="363"/>
    </location>
</feature>
<feature type="region of interest" description="Disordered" evidence="1">
    <location>
        <begin position="427"/>
        <end position="489"/>
    </location>
</feature>
<feature type="compositionally biased region" description="Basic residues" evidence="1">
    <location>
        <begin position="185"/>
        <end position="194"/>
    </location>
</feature>
<organism evidence="2 3">
    <name type="scientific">Drosophila lebanonensis</name>
    <name type="common">Fruit fly</name>
    <name type="synonym">Scaptodrosophila lebanonensis</name>
    <dbReference type="NCBI Taxonomy" id="7225"/>
    <lineage>
        <taxon>Eukaryota</taxon>
        <taxon>Metazoa</taxon>
        <taxon>Ecdysozoa</taxon>
        <taxon>Arthropoda</taxon>
        <taxon>Hexapoda</taxon>
        <taxon>Insecta</taxon>
        <taxon>Pterygota</taxon>
        <taxon>Neoptera</taxon>
        <taxon>Endopterygota</taxon>
        <taxon>Diptera</taxon>
        <taxon>Brachycera</taxon>
        <taxon>Muscomorpha</taxon>
        <taxon>Ephydroidea</taxon>
        <taxon>Drosophilidae</taxon>
        <taxon>Scaptodrosophila</taxon>
    </lineage>
</organism>
<feature type="compositionally biased region" description="Low complexity" evidence="1">
    <location>
        <begin position="241"/>
        <end position="255"/>
    </location>
</feature>
<sequence>MLKRFEDGSLVREVLKKCNRPLTASEISRAIARALGIPLACVRPHMAGVLRDGVHWSFLVKDKDNLYSLQETKLSDFVVDANTGTVRIRRKPRAKSQEPQHIIATIDITRSESTQQIESEKNHNGGNQSKNGECSSNATQTGRSLSRSSNELCSEKKKTTKNTDRQTSTEPSPKRPSSTPPGKTCRQKKTIKKANRGDRSRTGKRSFGRGCAKPKNCSSDPCRRKKIGTASRSIGCERNSSRSSCNSPSKSSACPSAMNCAAVQKRSASKCMDQPKRRGRTLSRPLNKLCSEKKKRTKNTNRQRCQQKKTAKKPNRNVGGCARPKKDCAAVGKRSASKCVDHKSDPPCQQSSLRTKERQRSKSIYTARNVKSSRFPSPSADFCAKKEFRIKISDSMQAGPKGLTSKCSQARSGRACSVVVKQEPSQGYPACRSTRAPVKRSHSVSVKSESKRSSSCGPSAQKKLKRSNSNKSRQEAVRRNASRSASPARACKRCAKQCKKCKRLVTHQHN</sequence>
<feature type="compositionally biased region" description="Polar residues" evidence="1">
    <location>
        <begin position="124"/>
        <end position="152"/>
    </location>
</feature>
<evidence type="ECO:0000313" key="2">
    <source>
        <dbReference type="Proteomes" id="UP000504634"/>
    </source>
</evidence>
<feature type="region of interest" description="Disordered" evidence="1">
    <location>
        <begin position="268"/>
        <end position="325"/>
    </location>
</feature>
<dbReference type="RefSeq" id="XP_030370857.1">
    <property type="nucleotide sequence ID" value="XM_030514997.1"/>
</dbReference>
<dbReference type="AlphaFoldDB" id="A0A6J2T7F1"/>
<proteinExistence type="predicted"/>
<feature type="compositionally biased region" description="Basic residues" evidence="1">
    <location>
        <begin position="293"/>
        <end position="315"/>
    </location>
</feature>
<name>A0A6J2T7F1_DROLE</name>
<evidence type="ECO:0000313" key="3">
    <source>
        <dbReference type="RefSeq" id="XP_030370857.1"/>
    </source>
</evidence>
<dbReference type="GeneID" id="115621371"/>
<dbReference type="Proteomes" id="UP000504634">
    <property type="component" value="Unplaced"/>
</dbReference>
<accession>A0A6J2T7F1</accession>